<sequence>CKSCIGFHGWCKPCVARVHKYLPFHRLEIWAGSCYEDVSLGELGFIWFLGHGGEPCPGSSDWEDMESSHNTSQITVVHSSGIFSHTVSWCTCSNAPKGERHLQL</sequence>
<organism evidence="2 3">
    <name type="scientific">Paxillus rubicundulus Ve08.2h10</name>
    <dbReference type="NCBI Taxonomy" id="930991"/>
    <lineage>
        <taxon>Eukaryota</taxon>
        <taxon>Fungi</taxon>
        <taxon>Dikarya</taxon>
        <taxon>Basidiomycota</taxon>
        <taxon>Agaricomycotina</taxon>
        <taxon>Agaricomycetes</taxon>
        <taxon>Agaricomycetidae</taxon>
        <taxon>Boletales</taxon>
        <taxon>Paxilineae</taxon>
        <taxon>Paxillaceae</taxon>
        <taxon>Paxillus</taxon>
    </lineage>
</organism>
<dbReference type="HOGENOM" id="CLU_003703_1_2_1"/>
<evidence type="ECO:0000259" key="1">
    <source>
        <dbReference type="Pfam" id="PF18803"/>
    </source>
</evidence>
<feature type="non-terminal residue" evidence="2">
    <location>
        <position position="104"/>
    </location>
</feature>
<proteinExistence type="predicted"/>
<evidence type="ECO:0000313" key="3">
    <source>
        <dbReference type="Proteomes" id="UP000054538"/>
    </source>
</evidence>
<dbReference type="InterPro" id="IPR041457">
    <property type="entry name" value="CxC2_KDZ-assoc"/>
</dbReference>
<name>A0A0D0CYH2_9AGAM</name>
<protein>
    <recommendedName>
        <fullName evidence="1">CxC2-like cysteine cluster KDZ transposase-associated domain-containing protein</fullName>
    </recommendedName>
</protein>
<gene>
    <name evidence="2" type="ORF">PAXRUDRAFT_76609</name>
</gene>
<dbReference type="EMBL" id="KN830806">
    <property type="protein sequence ID" value="KIK72459.1"/>
    <property type="molecule type" value="Genomic_DNA"/>
</dbReference>
<keyword evidence="3" id="KW-1185">Reference proteome</keyword>
<dbReference type="Proteomes" id="UP000054538">
    <property type="component" value="Unassembled WGS sequence"/>
</dbReference>
<accession>A0A0D0CYH2</accession>
<evidence type="ECO:0000313" key="2">
    <source>
        <dbReference type="EMBL" id="KIK72459.1"/>
    </source>
</evidence>
<feature type="domain" description="CxC2-like cysteine cluster KDZ transposase-associated" evidence="1">
    <location>
        <begin position="40"/>
        <end position="104"/>
    </location>
</feature>
<reference evidence="3" key="2">
    <citation type="submission" date="2015-01" db="EMBL/GenBank/DDBJ databases">
        <title>Evolutionary Origins and Diversification of the Mycorrhizal Mutualists.</title>
        <authorList>
            <consortium name="DOE Joint Genome Institute"/>
            <consortium name="Mycorrhizal Genomics Consortium"/>
            <person name="Kohler A."/>
            <person name="Kuo A."/>
            <person name="Nagy L.G."/>
            <person name="Floudas D."/>
            <person name="Copeland A."/>
            <person name="Barry K.W."/>
            <person name="Cichocki N."/>
            <person name="Veneault-Fourrey C."/>
            <person name="LaButti K."/>
            <person name="Lindquist E.A."/>
            <person name="Lipzen A."/>
            <person name="Lundell T."/>
            <person name="Morin E."/>
            <person name="Murat C."/>
            <person name="Riley R."/>
            <person name="Ohm R."/>
            <person name="Sun H."/>
            <person name="Tunlid A."/>
            <person name="Henrissat B."/>
            <person name="Grigoriev I.V."/>
            <person name="Hibbett D.S."/>
            <person name="Martin F."/>
        </authorList>
    </citation>
    <scope>NUCLEOTIDE SEQUENCE [LARGE SCALE GENOMIC DNA]</scope>
    <source>
        <strain evidence="3">Ve08.2h10</strain>
    </source>
</reference>
<dbReference type="OrthoDB" id="3149508at2759"/>
<feature type="non-terminal residue" evidence="2">
    <location>
        <position position="1"/>
    </location>
</feature>
<reference evidence="2 3" key="1">
    <citation type="submission" date="2014-04" db="EMBL/GenBank/DDBJ databases">
        <authorList>
            <consortium name="DOE Joint Genome Institute"/>
            <person name="Kuo A."/>
            <person name="Kohler A."/>
            <person name="Jargeat P."/>
            <person name="Nagy L.G."/>
            <person name="Floudas D."/>
            <person name="Copeland A."/>
            <person name="Barry K.W."/>
            <person name="Cichocki N."/>
            <person name="Veneault-Fourrey C."/>
            <person name="LaButti K."/>
            <person name="Lindquist E.A."/>
            <person name="Lipzen A."/>
            <person name="Lundell T."/>
            <person name="Morin E."/>
            <person name="Murat C."/>
            <person name="Sun H."/>
            <person name="Tunlid A."/>
            <person name="Henrissat B."/>
            <person name="Grigoriev I.V."/>
            <person name="Hibbett D.S."/>
            <person name="Martin F."/>
            <person name="Nordberg H.P."/>
            <person name="Cantor M.N."/>
            <person name="Hua S.X."/>
        </authorList>
    </citation>
    <scope>NUCLEOTIDE SEQUENCE [LARGE SCALE GENOMIC DNA]</scope>
    <source>
        <strain evidence="2 3">Ve08.2h10</strain>
    </source>
</reference>
<dbReference type="Pfam" id="PF18803">
    <property type="entry name" value="CxC2"/>
    <property type="match status" value="1"/>
</dbReference>
<dbReference type="InParanoid" id="A0A0D0CYH2"/>
<dbReference type="AlphaFoldDB" id="A0A0D0CYH2"/>